<protein>
    <recommendedName>
        <fullName evidence="3">Flagellar basal body rod protein</fullName>
    </recommendedName>
</protein>
<proteinExistence type="predicted"/>
<dbReference type="Proteomes" id="UP000886657">
    <property type="component" value="Unassembled WGS sequence"/>
</dbReference>
<dbReference type="EMBL" id="JADKIO010000005">
    <property type="protein sequence ID" value="MBK9795721.1"/>
    <property type="molecule type" value="Genomic_DNA"/>
</dbReference>
<sequence>MDVVGIALSGLSASSAGLAVQANNVANQQSAGFKAKHVDLVAEASGGVRVSGLVQDATPAGPGASNVDLATEVVAGMGFDLMYRANLEVLKTADELTKATLDLKA</sequence>
<organism evidence="1 2">
    <name type="scientific">Candidatus Geothrix skivensis</name>
    <dbReference type="NCBI Taxonomy" id="2954439"/>
    <lineage>
        <taxon>Bacteria</taxon>
        <taxon>Pseudomonadati</taxon>
        <taxon>Acidobacteriota</taxon>
        <taxon>Holophagae</taxon>
        <taxon>Holophagales</taxon>
        <taxon>Holophagaceae</taxon>
        <taxon>Geothrix</taxon>
    </lineage>
</organism>
<name>A0A9D7XG07_9BACT</name>
<gene>
    <name evidence="1" type="ORF">IPP58_04380</name>
</gene>
<evidence type="ECO:0008006" key="3">
    <source>
        <dbReference type="Google" id="ProtNLM"/>
    </source>
</evidence>
<dbReference type="AlphaFoldDB" id="A0A9D7XG07"/>
<reference evidence="1" key="1">
    <citation type="submission" date="2020-10" db="EMBL/GenBank/DDBJ databases">
        <title>Connecting structure to function with the recovery of over 1000 high-quality activated sludge metagenome-assembled genomes encoding full-length rRNA genes using long-read sequencing.</title>
        <authorList>
            <person name="Singleton C.M."/>
            <person name="Petriglieri F."/>
            <person name="Kristensen J.M."/>
            <person name="Kirkegaard R.H."/>
            <person name="Michaelsen T.Y."/>
            <person name="Andersen M.H."/>
            <person name="Karst S.M."/>
            <person name="Dueholm M.S."/>
            <person name="Nielsen P.H."/>
            <person name="Albertsen M."/>
        </authorList>
    </citation>
    <scope>NUCLEOTIDE SEQUENCE</scope>
    <source>
        <strain evidence="1">Skiv_18-Q3-R9-52_MAXAC.067</strain>
    </source>
</reference>
<accession>A0A9D7XG07</accession>
<evidence type="ECO:0000313" key="1">
    <source>
        <dbReference type="EMBL" id="MBK9795721.1"/>
    </source>
</evidence>
<comment type="caution">
    <text evidence="1">The sequence shown here is derived from an EMBL/GenBank/DDBJ whole genome shotgun (WGS) entry which is preliminary data.</text>
</comment>
<evidence type="ECO:0000313" key="2">
    <source>
        <dbReference type="Proteomes" id="UP000886657"/>
    </source>
</evidence>